<dbReference type="SUPFAM" id="SSF90229">
    <property type="entry name" value="CCCH zinc finger"/>
    <property type="match status" value="1"/>
</dbReference>
<dbReference type="GO" id="GO:0008270">
    <property type="term" value="F:zinc ion binding"/>
    <property type="evidence" value="ECO:0007669"/>
    <property type="project" value="UniProtKB-KW"/>
</dbReference>
<dbReference type="OrthoDB" id="336321at2759"/>
<feature type="compositionally biased region" description="Low complexity" evidence="5">
    <location>
        <begin position="20"/>
        <end position="31"/>
    </location>
</feature>
<evidence type="ECO:0000313" key="7">
    <source>
        <dbReference type="EMBL" id="JAV77585.1"/>
    </source>
</evidence>
<feature type="region of interest" description="Disordered" evidence="5">
    <location>
        <begin position="1"/>
        <end position="54"/>
    </location>
</feature>
<dbReference type="Gene3D" id="4.10.1000.10">
    <property type="entry name" value="Zinc finger, CCCH-type"/>
    <property type="match status" value="1"/>
</dbReference>
<dbReference type="EMBL" id="GEZM01046002">
    <property type="protein sequence ID" value="JAV77585.1"/>
    <property type="molecule type" value="Transcribed_RNA"/>
</dbReference>
<keyword evidence="2 4" id="KW-0863">Zinc-finger</keyword>
<sequence length="172" mass="19077">MSLVADYGDSSATDEESDSDSSVVNDSPPESTDLKEAAPKLPAPDFVEANSSQTSVFSNPFKQAEEEKRAILEKHVKMVSTQENVRSINGKKVCWNYRKGKCRFGHNCIYAHDSDVQKTGEVQQAVLCHSETDRTSTSRSKKRPGLTQGLVPGKKIMKNYHKQSSTILINKK</sequence>
<feature type="domain" description="C3H1-type" evidence="6">
    <location>
        <begin position="88"/>
        <end position="115"/>
    </location>
</feature>
<protein>
    <recommendedName>
        <fullName evidence="6">C3H1-type domain-containing protein</fullName>
    </recommendedName>
</protein>
<dbReference type="InterPro" id="IPR036855">
    <property type="entry name" value="Znf_CCCH_sf"/>
</dbReference>
<reference evidence="8 9" key="2">
    <citation type="journal article" date="2018" name="Elife">
        <title>Firefly genomes illuminate parallel origins of bioluminescence in beetles.</title>
        <authorList>
            <person name="Fallon T.R."/>
            <person name="Lower S.E."/>
            <person name="Chang C.H."/>
            <person name="Bessho-Uehara M."/>
            <person name="Martin G.J."/>
            <person name="Bewick A.J."/>
            <person name="Behringer M."/>
            <person name="Debat H.J."/>
            <person name="Wong I."/>
            <person name="Day J.C."/>
            <person name="Suvorov A."/>
            <person name="Silva C.J."/>
            <person name="Stanger-Hall K.F."/>
            <person name="Hall D.W."/>
            <person name="Schmitz R.J."/>
            <person name="Nelson D.R."/>
            <person name="Lewis S.M."/>
            <person name="Shigenobu S."/>
            <person name="Bybee S.M."/>
            <person name="Larracuente A.M."/>
            <person name="Oba Y."/>
            <person name="Weng J.K."/>
        </authorList>
    </citation>
    <scope>NUCLEOTIDE SEQUENCE [LARGE SCALE GENOMIC DNA]</scope>
    <source>
        <strain evidence="8">1611_PpyrPB1</strain>
        <tissue evidence="8">Whole body</tissue>
    </source>
</reference>
<dbReference type="PROSITE" id="PS50103">
    <property type="entry name" value="ZF_C3H1"/>
    <property type="match status" value="1"/>
</dbReference>
<name>A0A1Y1LZV9_PHOPY</name>
<dbReference type="AlphaFoldDB" id="A0A1Y1LZV9"/>
<feature type="zinc finger region" description="C3H1-type" evidence="4">
    <location>
        <begin position="88"/>
        <end position="115"/>
    </location>
</feature>
<evidence type="ECO:0000259" key="6">
    <source>
        <dbReference type="PROSITE" id="PS50103"/>
    </source>
</evidence>
<dbReference type="InParanoid" id="A0A1Y1LZV9"/>
<evidence type="ECO:0000256" key="1">
    <source>
        <dbReference type="ARBA" id="ARBA00022723"/>
    </source>
</evidence>
<dbReference type="InterPro" id="IPR041367">
    <property type="entry name" value="Znf-CCCH_4"/>
</dbReference>
<keyword evidence="1 4" id="KW-0479">Metal-binding</keyword>
<reference evidence="7" key="1">
    <citation type="journal article" date="2016" name="Sci. Rep.">
        <title>Molecular characterization of firefly nuptial gifts: a multi-omics approach sheds light on postcopulatory sexual selection.</title>
        <authorList>
            <person name="Al-Wathiqui N."/>
            <person name="Fallon T.R."/>
            <person name="South A."/>
            <person name="Weng J.K."/>
            <person name="Lewis S.M."/>
        </authorList>
    </citation>
    <scope>NUCLEOTIDE SEQUENCE</scope>
</reference>
<dbReference type="Pfam" id="PF18044">
    <property type="entry name" value="zf-CCCH_4"/>
    <property type="match status" value="1"/>
</dbReference>
<keyword evidence="9" id="KW-1185">Reference proteome</keyword>
<evidence type="ECO:0000313" key="8">
    <source>
        <dbReference type="EMBL" id="KAB0795648.1"/>
    </source>
</evidence>
<dbReference type="Proteomes" id="UP000327044">
    <property type="component" value="Unassembled WGS sequence"/>
</dbReference>
<evidence type="ECO:0000256" key="2">
    <source>
        <dbReference type="ARBA" id="ARBA00022771"/>
    </source>
</evidence>
<gene>
    <name evidence="8" type="ORF">PPYR_12487</name>
</gene>
<keyword evidence="3 4" id="KW-0862">Zinc</keyword>
<dbReference type="EMBL" id="VVIM01000008">
    <property type="protein sequence ID" value="KAB0795648.1"/>
    <property type="molecule type" value="Genomic_DNA"/>
</dbReference>
<evidence type="ECO:0000313" key="9">
    <source>
        <dbReference type="Proteomes" id="UP000327044"/>
    </source>
</evidence>
<evidence type="ECO:0000256" key="5">
    <source>
        <dbReference type="SAM" id="MobiDB-lite"/>
    </source>
</evidence>
<evidence type="ECO:0000256" key="3">
    <source>
        <dbReference type="ARBA" id="ARBA00022833"/>
    </source>
</evidence>
<reference evidence="8" key="3">
    <citation type="submission" date="2019-08" db="EMBL/GenBank/DDBJ databases">
        <authorList>
            <consortium name="Photinus pyralis genome working group"/>
            <person name="Fallon T.R."/>
            <person name="Sander Lower S.E."/>
            <person name="Weng J.-K."/>
        </authorList>
    </citation>
    <scope>NUCLEOTIDE SEQUENCE</scope>
    <source>
        <strain evidence="8">1611_PpyrPB1</strain>
        <tissue evidence="8">Whole body</tissue>
    </source>
</reference>
<proteinExistence type="predicted"/>
<evidence type="ECO:0000256" key="4">
    <source>
        <dbReference type="PROSITE-ProRule" id="PRU00723"/>
    </source>
</evidence>
<accession>A0A1Y1LZV9</accession>
<dbReference type="InterPro" id="IPR000571">
    <property type="entry name" value="Znf_CCCH"/>
</dbReference>
<organism evidence="7">
    <name type="scientific">Photinus pyralis</name>
    <name type="common">Common eastern firefly</name>
    <name type="synonym">Lampyris pyralis</name>
    <dbReference type="NCBI Taxonomy" id="7054"/>
    <lineage>
        <taxon>Eukaryota</taxon>
        <taxon>Metazoa</taxon>
        <taxon>Ecdysozoa</taxon>
        <taxon>Arthropoda</taxon>
        <taxon>Hexapoda</taxon>
        <taxon>Insecta</taxon>
        <taxon>Pterygota</taxon>
        <taxon>Neoptera</taxon>
        <taxon>Endopterygota</taxon>
        <taxon>Coleoptera</taxon>
        <taxon>Polyphaga</taxon>
        <taxon>Elateriformia</taxon>
        <taxon>Elateroidea</taxon>
        <taxon>Lampyridae</taxon>
        <taxon>Lampyrinae</taxon>
        <taxon>Photinus</taxon>
    </lineage>
</organism>